<sequence length="317" mass="36266">MEEQLKQTEQFRKSHVQPRNILRFFQEQNVGCAKIYNVVAKIKKNRMQGNCEDSDVLSDIVVGYPTSIVTIRTWPFVLIMDTTYETNKVQYATVESNRVDTDRVNIPSAQAQDMDSEMRDLASLLDQISTGPILKVKELRRIIKGVLKRYKSQAGLVPVLDQVSVLVLVLVHVERADHHERLGVGVEGVAVDEVVYSVIDPSTPSISSYINAFPGFVYQFIQNWKNVIGDGNCRFQVVANFVFRDENQWSEVHRRLSFELQHMTNMVYDIIAFVFEFNLYFGNSVYLLPLQTTTFHKATDARWMPIASFASAMKISP</sequence>
<dbReference type="Proteomes" id="UP001060085">
    <property type="component" value="Linkage Group LG01"/>
</dbReference>
<gene>
    <name evidence="1" type="ORF">M9H77_02022</name>
</gene>
<dbReference type="EMBL" id="CM044701">
    <property type="protein sequence ID" value="KAI5680795.1"/>
    <property type="molecule type" value="Genomic_DNA"/>
</dbReference>
<accession>A0ACC0C772</accession>
<evidence type="ECO:0000313" key="2">
    <source>
        <dbReference type="Proteomes" id="UP001060085"/>
    </source>
</evidence>
<comment type="caution">
    <text evidence="1">The sequence shown here is derived from an EMBL/GenBank/DDBJ whole genome shotgun (WGS) entry which is preliminary data.</text>
</comment>
<proteinExistence type="predicted"/>
<reference evidence="2" key="1">
    <citation type="journal article" date="2023" name="Nat. Plants">
        <title>Single-cell RNA sequencing provides a high-resolution roadmap for understanding the multicellular compartmentation of specialized metabolism.</title>
        <authorList>
            <person name="Sun S."/>
            <person name="Shen X."/>
            <person name="Li Y."/>
            <person name="Li Y."/>
            <person name="Wang S."/>
            <person name="Li R."/>
            <person name="Zhang H."/>
            <person name="Shen G."/>
            <person name="Guo B."/>
            <person name="Wei J."/>
            <person name="Xu J."/>
            <person name="St-Pierre B."/>
            <person name="Chen S."/>
            <person name="Sun C."/>
        </authorList>
    </citation>
    <scope>NUCLEOTIDE SEQUENCE [LARGE SCALE GENOMIC DNA]</scope>
</reference>
<evidence type="ECO:0000313" key="1">
    <source>
        <dbReference type="EMBL" id="KAI5680795.1"/>
    </source>
</evidence>
<name>A0ACC0C772_CATRO</name>
<organism evidence="1 2">
    <name type="scientific">Catharanthus roseus</name>
    <name type="common">Madagascar periwinkle</name>
    <name type="synonym">Vinca rosea</name>
    <dbReference type="NCBI Taxonomy" id="4058"/>
    <lineage>
        <taxon>Eukaryota</taxon>
        <taxon>Viridiplantae</taxon>
        <taxon>Streptophyta</taxon>
        <taxon>Embryophyta</taxon>
        <taxon>Tracheophyta</taxon>
        <taxon>Spermatophyta</taxon>
        <taxon>Magnoliopsida</taxon>
        <taxon>eudicotyledons</taxon>
        <taxon>Gunneridae</taxon>
        <taxon>Pentapetalae</taxon>
        <taxon>asterids</taxon>
        <taxon>lamiids</taxon>
        <taxon>Gentianales</taxon>
        <taxon>Apocynaceae</taxon>
        <taxon>Rauvolfioideae</taxon>
        <taxon>Vinceae</taxon>
        <taxon>Catharanthinae</taxon>
        <taxon>Catharanthus</taxon>
    </lineage>
</organism>
<protein>
    <submittedName>
        <fullName evidence="1">Uncharacterized protein</fullName>
    </submittedName>
</protein>
<keyword evidence="2" id="KW-1185">Reference proteome</keyword>